<feature type="transmembrane region" description="Helical" evidence="14">
    <location>
        <begin position="332"/>
        <end position="355"/>
    </location>
</feature>
<keyword evidence="4 14" id="KW-1003">Cell membrane</keyword>
<dbReference type="GO" id="GO:0015824">
    <property type="term" value="P:proline transport"/>
    <property type="evidence" value="ECO:0007669"/>
    <property type="project" value="UniProtKB-UniRule"/>
</dbReference>
<feature type="transmembrane region" description="Helical" evidence="14">
    <location>
        <begin position="460"/>
        <end position="481"/>
    </location>
</feature>
<keyword evidence="9 14" id="KW-0406">Ion transport</keyword>
<evidence type="ECO:0000256" key="5">
    <source>
        <dbReference type="ARBA" id="ARBA00022692"/>
    </source>
</evidence>
<dbReference type="InterPro" id="IPR011851">
    <property type="entry name" value="Na/Pro_symporter"/>
</dbReference>
<gene>
    <name evidence="16" type="ORF">SAMN05661109_00985</name>
</gene>
<evidence type="ECO:0000256" key="7">
    <source>
        <dbReference type="ARBA" id="ARBA00022989"/>
    </source>
</evidence>
<dbReference type="RefSeq" id="WP_092257024.1">
    <property type="nucleotide sequence ID" value="NZ_CP047199.1"/>
</dbReference>
<dbReference type="Gene3D" id="1.20.1730.10">
    <property type="entry name" value="Sodium/glucose cotransporter"/>
    <property type="match status" value="1"/>
</dbReference>
<evidence type="ECO:0000313" key="17">
    <source>
        <dbReference type="Proteomes" id="UP000198929"/>
    </source>
</evidence>
<dbReference type="EMBL" id="FOGQ01000003">
    <property type="protein sequence ID" value="SER77936.1"/>
    <property type="molecule type" value="Genomic_DNA"/>
</dbReference>
<dbReference type="GO" id="GO:0031402">
    <property type="term" value="F:sodium ion binding"/>
    <property type="evidence" value="ECO:0007669"/>
    <property type="project" value="UniProtKB-UniRule"/>
</dbReference>
<evidence type="ECO:0000256" key="12">
    <source>
        <dbReference type="ARBA" id="ARBA00033708"/>
    </source>
</evidence>
<accession>A0A1H9RYR5</accession>
<dbReference type="InterPro" id="IPR050277">
    <property type="entry name" value="Sodium:Solute_Symporter"/>
</dbReference>
<feature type="transmembrane region" description="Helical" evidence="14">
    <location>
        <begin position="68"/>
        <end position="90"/>
    </location>
</feature>
<keyword evidence="7 14" id="KW-1133">Transmembrane helix</keyword>
<feature type="transmembrane region" description="Helical" evidence="14">
    <location>
        <begin position="278"/>
        <end position="299"/>
    </location>
</feature>
<name>A0A1H9RYR5_9CORY</name>
<feature type="transmembrane region" description="Helical" evidence="14">
    <location>
        <begin position="234"/>
        <end position="257"/>
    </location>
</feature>
<comment type="subcellular location">
    <subcellularLocation>
        <location evidence="1 14">Cell membrane</location>
        <topology evidence="1 14">Multi-pass membrane protein</topology>
    </subcellularLocation>
</comment>
<reference evidence="17" key="1">
    <citation type="submission" date="2016-10" db="EMBL/GenBank/DDBJ databases">
        <authorList>
            <person name="Varghese N."/>
            <person name="Submissions S."/>
        </authorList>
    </citation>
    <scope>NUCLEOTIDE SEQUENCE [LARGE SCALE GENOMIC DNA]</scope>
    <source>
        <strain evidence="17">DSM 20524</strain>
    </source>
</reference>
<evidence type="ECO:0000313" key="16">
    <source>
        <dbReference type="EMBL" id="SER77936.1"/>
    </source>
</evidence>
<keyword evidence="8 14" id="KW-0915">Sodium</keyword>
<evidence type="ECO:0000256" key="4">
    <source>
        <dbReference type="ARBA" id="ARBA00022475"/>
    </source>
</evidence>
<dbReference type="NCBIfam" id="TIGR00813">
    <property type="entry name" value="sss"/>
    <property type="match status" value="1"/>
</dbReference>
<sequence>MSENAWMILAIIIYFAVMIGIGWYSYRQTKKYDDYVLGDRGLHPFVAGLSAGASDMSGWLLMGLPGALYVSGLSELWIVIGLLIGTWANWRYVAPRMRSYSEVARNSITMPSFFENRVHDSSRILRILAAVIIIFFFTFYVSSGMVAGGRYFESTFQGDYLTGMLIVGSITVLYTFIGGFLAVSYTDVVQGLLMFSALLIVPTMAFFSLDDPGTLFSFATENAYGPHLEPNETYFNLVAGVSAVTIIGNLAWGLGYFGQPHIISRFMALRSPAQARQAGNYGVFWVTLCFLGGIATAIISTQYFAEKNATVTDTTSYETIFLDLTRIMFHPLIAGIILTAVLAAIMSTMSSQLLVTSSALVEDVYRVLGKKRASTTGLLLASRLMVLAVAIVAMLLAINPSDSILNLVGFAWAGFGSAFGPVVLASLYWKRLTAPGAIAGMATGALVSFVWGNLDADWATIYEIVPGFISATVVLVAVSLLTKPDPAAEAEFDEAVAVTNYSAKHPTTTFEQAREHVAGDSNTTSNPPHTSAATGTNGGSTAV</sequence>
<feature type="transmembrane region" description="Helical" evidence="14">
    <location>
        <begin position="192"/>
        <end position="209"/>
    </location>
</feature>
<feature type="region of interest" description="Disordered" evidence="15">
    <location>
        <begin position="517"/>
        <end position="543"/>
    </location>
</feature>
<comment type="catalytic activity">
    <reaction evidence="12">
        <text>L-proline(in) + Na(+)(in) = L-proline(out) + Na(+)(out)</text>
        <dbReference type="Rhea" id="RHEA:28967"/>
        <dbReference type="ChEBI" id="CHEBI:29101"/>
        <dbReference type="ChEBI" id="CHEBI:60039"/>
    </reaction>
</comment>
<dbReference type="PROSITE" id="PS50283">
    <property type="entry name" value="NA_SOLUT_SYMP_3"/>
    <property type="match status" value="1"/>
</dbReference>
<evidence type="ECO:0000256" key="11">
    <source>
        <dbReference type="ARBA" id="ARBA00023201"/>
    </source>
</evidence>
<feature type="transmembrane region" description="Helical" evidence="14">
    <location>
        <begin position="376"/>
        <end position="398"/>
    </location>
</feature>
<feature type="transmembrane region" description="Helical" evidence="14">
    <location>
        <begin position="127"/>
        <end position="148"/>
    </location>
</feature>
<dbReference type="CDD" id="cd11475">
    <property type="entry name" value="SLC5sbd_PutP"/>
    <property type="match status" value="1"/>
</dbReference>
<evidence type="ECO:0000256" key="8">
    <source>
        <dbReference type="ARBA" id="ARBA00023053"/>
    </source>
</evidence>
<feature type="transmembrane region" description="Helical" evidence="14">
    <location>
        <begin position="404"/>
        <end position="429"/>
    </location>
</feature>
<evidence type="ECO:0000256" key="3">
    <source>
        <dbReference type="ARBA" id="ARBA00022448"/>
    </source>
</evidence>
<dbReference type="STRING" id="1121357.SAMN05661109_00985"/>
<dbReference type="GO" id="GO:0005886">
    <property type="term" value="C:plasma membrane"/>
    <property type="evidence" value="ECO:0007669"/>
    <property type="project" value="UniProtKB-SubCell"/>
</dbReference>
<evidence type="ECO:0000256" key="9">
    <source>
        <dbReference type="ARBA" id="ARBA00023065"/>
    </source>
</evidence>
<evidence type="ECO:0000256" key="15">
    <source>
        <dbReference type="SAM" id="MobiDB-lite"/>
    </source>
</evidence>
<protein>
    <recommendedName>
        <fullName evidence="14">Sodium/proline symporter</fullName>
    </recommendedName>
    <alternativeName>
        <fullName evidence="14">Proline permease</fullName>
    </alternativeName>
</protein>
<evidence type="ECO:0000256" key="13">
    <source>
        <dbReference type="RuleBase" id="RU362091"/>
    </source>
</evidence>
<evidence type="ECO:0000256" key="2">
    <source>
        <dbReference type="ARBA" id="ARBA00006434"/>
    </source>
</evidence>
<feature type="compositionally biased region" description="Polar residues" evidence="15">
    <location>
        <begin position="520"/>
        <end position="529"/>
    </location>
</feature>
<dbReference type="PANTHER" id="PTHR48086:SF3">
    <property type="entry name" value="SODIUM_PROLINE SYMPORTER"/>
    <property type="match status" value="1"/>
</dbReference>
<dbReference type="Pfam" id="PF00474">
    <property type="entry name" value="SSF"/>
    <property type="match status" value="1"/>
</dbReference>
<dbReference type="Proteomes" id="UP000198929">
    <property type="component" value="Unassembled WGS sequence"/>
</dbReference>
<feature type="transmembrane region" description="Helical" evidence="14">
    <location>
        <begin position="6"/>
        <end position="24"/>
    </location>
</feature>
<dbReference type="GO" id="GO:0005298">
    <property type="term" value="F:proline:sodium symporter activity"/>
    <property type="evidence" value="ECO:0007669"/>
    <property type="project" value="UniProtKB-UniRule"/>
</dbReference>
<comment type="function">
    <text evidence="14">Catalyzes the sodium-dependent uptake of extracellular L-proline.</text>
</comment>
<dbReference type="GO" id="GO:0015193">
    <property type="term" value="F:L-proline transmembrane transporter activity"/>
    <property type="evidence" value="ECO:0007669"/>
    <property type="project" value="TreeGrafter"/>
</dbReference>
<feature type="compositionally biased region" description="Low complexity" evidence="15">
    <location>
        <begin position="530"/>
        <end position="543"/>
    </location>
</feature>
<dbReference type="NCBIfam" id="TIGR02121">
    <property type="entry name" value="Na_Pro_sym"/>
    <property type="match status" value="1"/>
</dbReference>
<organism evidence="16 17">
    <name type="scientific">Corynebacterium cystitidis DSM 20524</name>
    <dbReference type="NCBI Taxonomy" id="1121357"/>
    <lineage>
        <taxon>Bacteria</taxon>
        <taxon>Bacillati</taxon>
        <taxon>Actinomycetota</taxon>
        <taxon>Actinomycetes</taxon>
        <taxon>Mycobacteriales</taxon>
        <taxon>Corynebacteriaceae</taxon>
        <taxon>Corynebacterium</taxon>
    </lineage>
</organism>
<dbReference type="PANTHER" id="PTHR48086">
    <property type="entry name" value="SODIUM/PROLINE SYMPORTER-RELATED"/>
    <property type="match status" value="1"/>
</dbReference>
<evidence type="ECO:0000256" key="14">
    <source>
        <dbReference type="RuleBase" id="RU366012"/>
    </source>
</evidence>
<proteinExistence type="inferred from homology"/>
<keyword evidence="3 14" id="KW-0813">Transport</keyword>
<keyword evidence="14" id="KW-0029">Amino-acid transport</keyword>
<dbReference type="InterPro" id="IPR038377">
    <property type="entry name" value="Na/Glc_symporter_sf"/>
</dbReference>
<keyword evidence="11 14" id="KW-0739">Sodium transport</keyword>
<keyword evidence="5 14" id="KW-0812">Transmembrane</keyword>
<dbReference type="InterPro" id="IPR001734">
    <property type="entry name" value="Na/solute_symporter"/>
</dbReference>
<keyword evidence="10 14" id="KW-0472">Membrane</keyword>
<keyword evidence="6 14" id="KW-0769">Symport</keyword>
<evidence type="ECO:0000256" key="6">
    <source>
        <dbReference type="ARBA" id="ARBA00022847"/>
    </source>
</evidence>
<comment type="similarity">
    <text evidence="2 13">Belongs to the sodium:solute symporter (SSF) (TC 2.A.21) family.</text>
</comment>
<dbReference type="AlphaFoldDB" id="A0A1H9RYR5"/>
<feature type="transmembrane region" description="Helical" evidence="14">
    <location>
        <begin position="160"/>
        <end position="185"/>
    </location>
</feature>
<evidence type="ECO:0000256" key="10">
    <source>
        <dbReference type="ARBA" id="ARBA00023136"/>
    </source>
</evidence>
<keyword evidence="17" id="KW-1185">Reference proteome</keyword>
<evidence type="ECO:0000256" key="1">
    <source>
        <dbReference type="ARBA" id="ARBA00004651"/>
    </source>
</evidence>
<feature type="transmembrane region" description="Helical" evidence="14">
    <location>
        <begin position="436"/>
        <end position="454"/>
    </location>
</feature>